<dbReference type="RefSeq" id="WP_034362695.1">
    <property type="nucleotide sequence ID" value="NZ_CAJUDB010000001.1"/>
</dbReference>
<proteinExistence type="predicted"/>
<dbReference type="Proteomes" id="UP000029707">
    <property type="component" value="Unassembled WGS sequence"/>
</dbReference>
<organism evidence="1 2">
    <name type="scientific">Helicobacter japonicus</name>
    <dbReference type="NCBI Taxonomy" id="425400"/>
    <lineage>
        <taxon>Bacteria</taxon>
        <taxon>Pseudomonadati</taxon>
        <taxon>Campylobacterota</taxon>
        <taxon>Epsilonproteobacteria</taxon>
        <taxon>Campylobacterales</taxon>
        <taxon>Helicobacteraceae</taxon>
        <taxon>Helicobacter</taxon>
    </lineage>
</organism>
<gene>
    <name evidence="1" type="ORF">LS65_002710</name>
</gene>
<comment type="caution">
    <text evidence="1">The sequence shown here is derived from an EMBL/GenBank/DDBJ whole genome shotgun (WGS) entry which is preliminary data.</text>
</comment>
<sequence>MRYKLMMCGFSAMCENMQEVRDRLKVIPVQRAELESSSCYVFDLHTAQTYYIIPQAQGWVIQDENGRAVDENLP</sequence>
<name>A0A099BB06_9HELI</name>
<dbReference type="EMBL" id="JRMQ02000002">
    <property type="protein sequence ID" value="TLE02853.1"/>
    <property type="molecule type" value="Genomic_DNA"/>
</dbReference>
<dbReference type="OrthoDB" id="5326503at2"/>
<evidence type="ECO:0000313" key="2">
    <source>
        <dbReference type="Proteomes" id="UP000029707"/>
    </source>
</evidence>
<accession>A0A099BB06</accession>
<dbReference type="GeneID" id="82320669"/>
<dbReference type="AlphaFoldDB" id="A0A099BB06"/>
<reference evidence="1 2" key="1">
    <citation type="journal article" date="2014" name="Genome Announc.">
        <title>Draft genome sequences of eight enterohepatic helicobacter species isolated from both laboratory and wild rodents.</title>
        <authorList>
            <person name="Sheh A."/>
            <person name="Shen Z."/>
            <person name="Fox J.G."/>
        </authorList>
    </citation>
    <scope>NUCLEOTIDE SEQUENCE [LARGE SCALE GENOMIC DNA]</scope>
    <source>
        <strain evidence="1 2">MIT 01-6451</strain>
    </source>
</reference>
<evidence type="ECO:0000313" key="1">
    <source>
        <dbReference type="EMBL" id="TLE02853.1"/>
    </source>
</evidence>
<keyword evidence="2" id="KW-1185">Reference proteome</keyword>
<protein>
    <submittedName>
        <fullName evidence="1">Uncharacterized protein</fullName>
    </submittedName>
</protein>